<dbReference type="PANTHER" id="PTHR16073">
    <property type="entry name" value="DCR DOMAIN-CONTAINING PROTEIN"/>
    <property type="match status" value="1"/>
</dbReference>
<evidence type="ECO:0000313" key="7">
    <source>
        <dbReference type="EMBL" id="KFO30777.1"/>
    </source>
</evidence>
<dbReference type="Pfam" id="PF14047">
    <property type="entry name" value="DCR"/>
    <property type="match status" value="2"/>
</dbReference>
<dbReference type="InterPro" id="IPR003034">
    <property type="entry name" value="SAP_dom"/>
</dbReference>
<keyword evidence="4" id="KW-0539">Nucleus</keyword>
<evidence type="ECO:0000313" key="8">
    <source>
        <dbReference type="Proteomes" id="UP000028990"/>
    </source>
</evidence>
<comment type="subcellular location">
    <subcellularLocation>
        <location evidence="1">Nucleus</location>
    </subcellularLocation>
</comment>
<feature type="region of interest" description="Disordered" evidence="5">
    <location>
        <begin position="1"/>
        <end position="63"/>
    </location>
</feature>
<evidence type="ECO:0000256" key="2">
    <source>
        <dbReference type="ARBA" id="ARBA00023015"/>
    </source>
</evidence>
<dbReference type="GO" id="GO:0003682">
    <property type="term" value="F:chromatin binding"/>
    <property type="evidence" value="ECO:0007669"/>
    <property type="project" value="InterPro"/>
</dbReference>
<proteinExistence type="predicted"/>
<feature type="compositionally biased region" description="Basic and acidic residues" evidence="5">
    <location>
        <begin position="37"/>
        <end position="51"/>
    </location>
</feature>
<protein>
    <submittedName>
        <fullName evidence="7">Developmental pluripotency-associated protein 2</fullName>
    </submittedName>
</protein>
<keyword evidence="3" id="KW-0804">Transcription</keyword>
<dbReference type="InterPro" id="IPR039590">
    <property type="entry name" value="Dppa2/4"/>
</dbReference>
<feature type="domain" description="SAP" evidence="6">
    <location>
        <begin position="442"/>
        <end position="476"/>
    </location>
</feature>
<dbReference type="EMBL" id="KN122382">
    <property type="protein sequence ID" value="KFO30777.1"/>
    <property type="molecule type" value="Genomic_DNA"/>
</dbReference>
<dbReference type="SMART" id="SM00513">
    <property type="entry name" value="SAP"/>
    <property type="match status" value="2"/>
</dbReference>
<evidence type="ECO:0000256" key="3">
    <source>
        <dbReference type="ARBA" id="ARBA00023163"/>
    </source>
</evidence>
<dbReference type="GO" id="GO:0005634">
    <property type="term" value="C:nucleus"/>
    <property type="evidence" value="ECO:0007669"/>
    <property type="project" value="UniProtKB-SubCell"/>
</dbReference>
<dbReference type="PANTHER" id="PTHR16073:SF10">
    <property type="entry name" value="DEVELOPMENTAL PLURIPOTENCY-ASSOCIATED PROTEIN 2"/>
    <property type="match status" value="1"/>
</dbReference>
<name>A0A091DI88_FUKDA</name>
<keyword evidence="2" id="KW-0805">Transcription regulation</keyword>
<dbReference type="PROSITE" id="PS50800">
    <property type="entry name" value="SAP"/>
    <property type="match status" value="1"/>
</dbReference>
<evidence type="ECO:0000256" key="1">
    <source>
        <dbReference type="ARBA" id="ARBA00004123"/>
    </source>
</evidence>
<dbReference type="InterPro" id="IPR025892">
    <property type="entry name" value="Dppa2/4_central_dom"/>
</dbReference>
<accession>A0A091DI88</accession>
<dbReference type="Proteomes" id="UP000028990">
    <property type="component" value="Unassembled WGS sequence"/>
</dbReference>
<organism evidence="7 8">
    <name type="scientific">Fukomys damarensis</name>
    <name type="common">Damaraland mole rat</name>
    <name type="synonym">Cryptomys damarensis</name>
    <dbReference type="NCBI Taxonomy" id="885580"/>
    <lineage>
        <taxon>Eukaryota</taxon>
        <taxon>Metazoa</taxon>
        <taxon>Chordata</taxon>
        <taxon>Craniata</taxon>
        <taxon>Vertebrata</taxon>
        <taxon>Euteleostomi</taxon>
        <taxon>Mammalia</taxon>
        <taxon>Eutheria</taxon>
        <taxon>Euarchontoglires</taxon>
        <taxon>Glires</taxon>
        <taxon>Rodentia</taxon>
        <taxon>Hystricomorpha</taxon>
        <taxon>Bathyergidae</taxon>
        <taxon>Fukomys</taxon>
    </lineage>
</organism>
<evidence type="ECO:0000259" key="6">
    <source>
        <dbReference type="PROSITE" id="PS50800"/>
    </source>
</evidence>
<dbReference type="GO" id="GO:0048731">
    <property type="term" value="P:system development"/>
    <property type="evidence" value="ECO:0007669"/>
    <property type="project" value="TreeGrafter"/>
</dbReference>
<dbReference type="eggNOG" id="ENOG502RVK6">
    <property type="taxonomic scope" value="Eukaryota"/>
</dbReference>
<keyword evidence="8" id="KW-1185">Reference proteome</keyword>
<evidence type="ECO:0000256" key="5">
    <source>
        <dbReference type="SAM" id="MobiDB-lite"/>
    </source>
</evidence>
<feature type="region of interest" description="Disordered" evidence="5">
    <location>
        <begin position="333"/>
        <end position="352"/>
    </location>
</feature>
<reference evidence="7 8" key="1">
    <citation type="submission" date="2013-11" db="EMBL/GenBank/DDBJ databases">
        <title>The Damaraland mole rat (Fukomys damarensis) genome and evolution of African mole rats.</title>
        <authorList>
            <person name="Gladyshev V.N."/>
            <person name="Fang X."/>
        </authorList>
    </citation>
    <scope>NUCLEOTIDE SEQUENCE [LARGE SCALE GENOMIC DNA]</scope>
    <source>
        <tissue evidence="7">Liver</tissue>
    </source>
</reference>
<evidence type="ECO:0000256" key="4">
    <source>
        <dbReference type="ARBA" id="ARBA00023242"/>
    </source>
</evidence>
<dbReference type="AlphaFoldDB" id="A0A091DI88"/>
<dbReference type="Pfam" id="PF14049">
    <property type="entry name" value="Dppa2_A"/>
    <property type="match status" value="2"/>
</dbReference>
<sequence length="635" mass="70745">MTDCTLCQQGAGRSGEEHGADRQPATSSAKGMKRKNHVENDEEKKKQERELLTPPKKVQIPPLPEELPPINLIHRDILRAWCQQLKISAKGQKLEAYKRLCEYAYPQQKPHLQNIPITPKETRVKSTGTRRQKSLQGPERGMSAVGMELLEGDLIPAGQLTSLQEPPALYEEVSTNVMTTATPESVLASWGRIAAGAARRETVEPPAEAYGDKWCVVHGCSLPADAGGWVQLQFHAGQAWVPEKKGRVNALFLLPSGTFPPPHLEDNLLCPTCVRRAWSAREFPGPPLEPALTPVFNRNSNETPLRVFRASRAQPADGRAMRAKECSRFEPRLKPESCRSPRGKNTFDTDSETMKNLFDGEIDEEENVILTLVPVTEEFEQGFNEESSVSSTADFQGAGIVPMSSRNSDAVHLLQMNEEFKARPKLRYKAPAPPLPTTLPPVNEVTRDTLRSWCQQFNLSTDGQKIEVYLRLQRHVYPQQQCDIIPGTLEDSKLQLNFRKHKVATGRKRHVNPLYKLKKGETNVVEVVTSAQNSMLASWARIAARATQPKAATSCPIPSPVEAFLPQAPGCRWCVVHGQLRSANVEGWVRLQFQGGHSWVPNTSRGMAFLFLLPACIFPSPGMEDNMLCPECVQR</sequence>
<dbReference type="InterPro" id="IPR025891">
    <property type="entry name" value="Dppa2/4_C_dom"/>
</dbReference>
<gene>
    <name evidence="7" type="ORF">H920_07880</name>
</gene>